<dbReference type="SUPFAM" id="SSF89796">
    <property type="entry name" value="CoA-transferase family III (CaiB/BaiF)"/>
    <property type="match status" value="2"/>
</dbReference>
<dbReference type="InterPro" id="IPR023606">
    <property type="entry name" value="CoA-Trfase_III_dom_1_sf"/>
</dbReference>
<organism evidence="2 3">
    <name type="scientific">Nocardia rhamnosiphila</name>
    <dbReference type="NCBI Taxonomy" id="426716"/>
    <lineage>
        <taxon>Bacteria</taxon>
        <taxon>Bacillati</taxon>
        <taxon>Actinomycetota</taxon>
        <taxon>Actinomycetes</taxon>
        <taxon>Mycobacteriales</taxon>
        <taxon>Nocardiaceae</taxon>
        <taxon>Nocardia</taxon>
    </lineage>
</organism>
<dbReference type="RefSeq" id="WP_356955001.1">
    <property type="nucleotide sequence ID" value="NZ_JBEYBD010000003.1"/>
</dbReference>
<sequence length="796" mass="84301">MVESAVRVVELSTPFTRFAGRVLVGLGYEVILVEPVGGDPARADADGRSFAHWHAGKKSVVLDVDTETGRGALARLVATADVLLDGSPPGAEPIAPEPGPLVHVRVTPFGLDGPRAAWAATDLTVAALGGMLAQVGDPDGPPLALPENQAEQLAGVNAAVGALLGLRARRHGPVPVVDISAQECVAASLEAGTLAYLHEDRVPTRPGRVHPLVPHGLFQAADGYVGGGLGGSPRMWDALLEWLVQENAADDLTDPRWADPVERKLHQEHIFQVVQRFLAKWPKQEFAVAAQSRKLPWSAVDRPDELLLNPQLNDRDFFLDVVEDGAVSRDLGFGFAFPEGARLRELAVARPGEHQSLVPTAPAAGVTASGTRATASDTAAAGAPASDTAAGQLPLAGLRVLDLTWVLAGPYCTRILADHGAEVIKVESLGRPDPTRFAPFMHLSRSGHDDPDTSGYFNDVNRNKRSITLDTRSPAGLEVLADLLTHSDVVVENFSSTVLTRMGFGYDRLRALRPDIVYVSMSGTGHTGPRSGWVSYADIVSAATGLTALTGWNADEVVGVIYGHGDIVAGLQAATAVLAALEYRDRTGRGQHIDLSQLEAMASHMGTSVLRSTASGRPCVPIGNTHPAMAPHGVYRCLGPDRWCAIAARDDADWRRLCAVIERPEWAGDPRFGTAAARRAAAGAIDAAITAWTAVLPVEVVAERLQRAGVPAGPVRTGRDLVEDDPQLRDREYYVRGVHPKAGPVLHEGSPIRVGGSAAVRRAAPLLGADTDTVLRDIAGYSSGTIERLRAHGVLT</sequence>
<dbReference type="PANTHER" id="PTHR48207:SF3">
    <property type="entry name" value="SUCCINATE--HYDROXYMETHYLGLUTARATE COA-TRANSFERASE"/>
    <property type="match status" value="1"/>
</dbReference>
<evidence type="ECO:0000313" key="3">
    <source>
        <dbReference type="Proteomes" id="UP001550628"/>
    </source>
</evidence>
<dbReference type="Gene3D" id="3.30.1540.10">
    <property type="entry name" value="formyl-coa transferase, domain 3"/>
    <property type="match status" value="2"/>
</dbReference>
<protein>
    <submittedName>
        <fullName evidence="2">CoA transferase</fullName>
        <ecNumber evidence="2">2.8.3.-</ecNumber>
    </submittedName>
</protein>
<dbReference type="InterPro" id="IPR044855">
    <property type="entry name" value="CoA-Trfase_III_dom3_sf"/>
</dbReference>
<keyword evidence="3" id="KW-1185">Reference proteome</keyword>
<comment type="caution">
    <text evidence="2">The sequence shown here is derived from an EMBL/GenBank/DDBJ whole genome shotgun (WGS) entry which is preliminary data.</text>
</comment>
<dbReference type="InterPro" id="IPR003673">
    <property type="entry name" value="CoA-Trfase_fam_III"/>
</dbReference>
<keyword evidence="1 2" id="KW-0808">Transferase</keyword>
<name>A0ABV2WJL5_9NOCA</name>
<dbReference type="InterPro" id="IPR050483">
    <property type="entry name" value="CoA-transferase_III_domain"/>
</dbReference>
<dbReference type="EMBL" id="JBEYBF010000002">
    <property type="protein sequence ID" value="MEU1951072.1"/>
    <property type="molecule type" value="Genomic_DNA"/>
</dbReference>
<accession>A0ABV2WJL5</accession>
<dbReference type="GO" id="GO:0016740">
    <property type="term" value="F:transferase activity"/>
    <property type="evidence" value="ECO:0007669"/>
    <property type="project" value="UniProtKB-KW"/>
</dbReference>
<dbReference type="EC" id="2.8.3.-" evidence="2"/>
<dbReference type="Gene3D" id="3.40.50.10540">
    <property type="entry name" value="Crotonobetainyl-coa:carnitine coa-transferase, domain 1"/>
    <property type="match status" value="2"/>
</dbReference>
<dbReference type="Pfam" id="PF02515">
    <property type="entry name" value="CoA_transf_3"/>
    <property type="match status" value="2"/>
</dbReference>
<evidence type="ECO:0000256" key="1">
    <source>
        <dbReference type="ARBA" id="ARBA00022679"/>
    </source>
</evidence>
<dbReference type="PANTHER" id="PTHR48207">
    <property type="entry name" value="SUCCINATE--HYDROXYMETHYLGLUTARATE COA-TRANSFERASE"/>
    <property type="match status" value="1"/>
</dbReference>
<dbReference type="Proteomes" id="UP001550628">
    <property type="component" value="Unassembled WGS sequence"/>
</dbReference>
<evidence type="ECO:0000313" key="2">
    <source>
        <dbReference type="EMBL" id="MEU1951072.1"/>
    </source>
</evidence>
<gene>
    <name evidence="2" type="ORF">ABZ510_04365</name>
</gene>
<reference evidence="2 3" key="1">
    <citation type="submission" date="2024-06" db="EMBL/GenBank/DDBJ databases">
        <title>The Natural Products Discovery Center: Release of the First 8490 Sequenced Strains for Exploring Actinobacteria Biosynthetic Diversity.</title>
        <authorList>
            <person name="Kalkreuter E."/>
            <person name="Kautsar S.A."/>
            <person name="Yang D."/>
            <person name="Bader C.D."/>
            <person name="Teijaro C.N."/>
            <person name="Fluegel L."/>
            <person name="Davis C.M."/>
            <person name="Simpson J.R."/>
            <person name="Lauterbach L."/>
            <person name="Steele A.D."/>
            <person name="Gui C."/>
            <person name="Meng S."/>
            <person name="Li G."/>
            <person name="Viehrig K."/>
            <person name="Ye F."/>
            <person name="Su P."/>
            <person name="Kiefer A.F."/>
            <person name="Nichols A."/>
            <person name="Cepeda A.J."/>
            <person name="Yan W."/>
            <person name="Fan B."/>
            <person name="Jiang Y."/>
            <person name="Adhikari A."/>
            <person name="Zheng C.-J."/>
            <person name="Schuster L."/>
            <person name="Cowan T.M."/>
            <person name="Smanski M.J."/>
            <person name="Chevrette M.G."/>
            <person name="De Carvalho L.P.S."/>
            <person name="Shen B."/>
        </authorList>
    </citation>
    <scope>NUCLEOTIDE SEQUENCE [LARGE SCALE GENOMIC DNA]</scope>
    <source>
        <strain evidence="2 3">NPDC019708</strain>
    </source>
</reference>
<proteinExistence type="predicted"/>